<dbReference type="RefSeq" id="WP_094410367.1">
    <property type="nucleotide sequence ID" value="NZ_BMJZ01000003.1"/>
</dbReference>
<dbReference type="Gene3D" id="3.40.50.300">
    <property type="entry name" value="P-loop containing nucleotide triphosphate hydrolases"/>
    <property type="match status" value="1"/>
</dbReference>
<dbReference type="InterPro" id="IPR052156">
    <property type="entry name" value="BCAA_Transport_ATP-bd_LivF"/>
</dbReference>
<dbReference type="GO" id="GO:0016887">
    <property type="term" value="F:ATP hydrolysis activity"/>
    <property type="evidence" value="ECO:0007669"/>
    <property type="project" value="InterPro"/>
</dbReference>
<evidence type="ECO:0000256" key="1">
    <source>
        <dbReference type="ARBA" id="ARBA00005417"/>
    </source>
</evidence>
<dbReference type="Pfam" id="PF12399">
    <property type="entry name" value="BCA_ABC_TP_C"/>
    <property type="match status" value="1"/>
</dbReference>
<dbReference type="GO" id="GO:0015658">
    <property type="term" value="F:branched-chain amino acid transmembrane transporter activity"/>
    <property type="evidence" value="ECO:0007669"/>
    <property type="project" value="TreeGrafter"/>
</dbReference>
<dbReference type="AlphaFoldDB" id="A0A255XIC9"/>
<dbReference type="EMBL" id="NOXS01000035">
    <property type="protein sequence ID" value="OYQ16729.1"/>
    <property type="molecule type" value="Genomic_DNA"/>
</dbReference>
<evidence type="ECO:0000256" key="3">
    <source>
        <dbReference type="ARBA" id="ARBA00022741"/>
    </source>
</evidence>
<keyword evidence="2" id="KW-0813">Transport</keyword>
<keyword evidence="4" id="KW-0067">ATP-binding</keyword>
<keyword evidence="5" id="KW-0029">Amino-acid transport</keyword>
<dbReference type="OrthoDB" id="9802264at2"/>
<dbReference type="InterPro" id="IPR003439">
    <property type="entry name" value="ABC_transporter-like_ATP-bd"/>
</dbReference>
<dbReference type="GO" id="GO:0005524">
    <property type="term" value="F:ATP binding"/>
    <property type="evidence" value="ECO:0007669"/>
    <property type="project" value="UniProtKB-KW"/>
</dbReference>
<dbReference type="PROSITE" id="PS50893">
    <property type="entry name" value="ABC_TRANSPORTER_2"/>
    <property type="match status" value="1"/>
</dbReference>
<protein>
    <recommendedName>
        <fullName evidence="6">ABC transporter domain-containing protein</fullName>
    </recommendedName>
</protein>
<comment type="caution">
    <text evidence="7">The sequence shown here is derived from an EMBL/GenBank/DDBJ whole genome shotgun (WGS) entry which is preliminary data.</text>
</comment>
<dbReference type="PANTHER" id="PTHR43820:SF4">
    <property type="entry name" value="HIGH-AFFINITY BRANCHED-CHAIN AMINO ACID TRANSPORT ATP-BINDING PROTEIN LIVF"/>
    <property type="match status" value="1"/>
</dbReference>
<dbReference type="SUPFAM" id="SSF52540">
    <property type="entry name" value="P-loop containing nucleoside triphosphate hydrolases"/>
    <property type="match status" value="1"/>
</dbReference>
<dbReference type="Proteomes" id="UP000216361">
    <property type="component" value="Unassembled WGS sequence"/>
</dbReference>
<dbReference type="Pfam" id="PF00005">
    <property type="entry name" value="ABC_tran"/>
    <property type="match status" value="1"/>
</dbReference>
<feature type="domain" description="ABC transporter" evidence="6">
    <location>
        <begin position="5"/>
        <end position="232"/>
    </location>
</feature>
<evidence type="ECO:0000256" key="4">
    <source>
        <dbReference type="ARBA" id="ARBA00022840"/>
    </source>
</evidence>
<keyword evidence="3" id="KW-0547">Nucleotide-binding</keyword>
<dbReference type="InterPro" id="IPR027417">
    <property type="entry name" value="P-loop_NTPase"/>
</dbReference>
<comment type="similarity">
    <text evidence="1">Belongs to the ABC transporter superfamily.</text>
</comment>
<proteinExistence type="inferred from homology"/>
<organism evidence="7 8">
    <name type="scientific">Elstera cyanobacteriorum</name>
    <dbReference type="NCBI Taxonomy" id="2022747"/>
    <lineage>
        <taxon>Bacteria</taxon>
        <taxon>Pseudomonadati</taxon>
        <taxon>Pseudomonadota</taxon>
        <taxon>Alphaproteobacteria</taxon>
        <taxon>Rhodospirillales</taxon>
        <taxon>Rhodospirillaceae</taxon>
        <taxon>Elstera</taxon>
    </lineage>
</organism>
<name>A0A255XIC9_9PROT</name>
<reference evidence="7 8" key="1">
    <citation type="submission" date="2017-07" db="EMBL/GenBank/DDBJ databases">
        <title>Elstera cyanobacteriorum sp. nov., a novel bacterium isolated from cyanobacterial aggregates in a eutrophic lake.</title>
        <authorList>
            <person name="Cai H."/>
        </authorList>
    </citation>
    <scope>NUCLEOTIDE SEQUENCE [LARGE SCALE GENOMIC DNA]</scope>
    <source>
        <strain evidence="7 8">TH019</strain>
    </source>
</reference>
<keyword evidence="8" id="KW-1185">Reference proteome</keyword>
<evidence type="ECO:0000256" key="2">
    <source>
        <dbReference type="ARBA" id="ARBA00022448"/>
    </source>
</evidence>
<dbReference type="PANTHER" id="PTHR43820">
    <property type="entry name" value="HIGH-AFFINITY BRANCHED-CHAIN AMINO ACID TRANSPORT ATP-BINDING PROTEIN LIVF"/>
    <property type="match status" value="1"/>
</dbReference>
<gene>
    <name evidence="7" type="ORF">CHR90_17235</name>
</gene>
<dbReference type="GO" id="GO:0015807">
    <property type="term" value="P:L-amino acid transport"/>
    <property type="evidence" value="ECO:0007669"/>
    <property type="project" value="TreeGrafter"/>
</dbReference>
<evidence type="ECO:0000256" key="5">
    <source>
        <dbReference type="ARBA" id="ARBA00022970"/>
    </source>
</evidence>
<dbReference type="InterPro" id="IPR003593">
    <property type="entry name" value="AAA+_ATPase"/>
</dbReference>
<dbReference type="InterPro" id="IPR032823">
    <property type="entry name" value="BCA_ABC_TP_C"/>
</dbReference>
<sequence>MKWALEAERISASWGAREILAPLCLRLAPGERLAVIGPNGAGKSTLFARLCGQVPVAGGTLRYFEAPMAKLTPARLARLGVGRAFQVPALFESMRVAEAVTTAAQAARRGADPAAVLTRLELTERAETPARTLDHGDRKRLDLALALATAPRLLLLDEPTAGMASGERAALYRLVSNLAADGVAVLFTEHDMDAVFAHADRIAVLHQGRLIAEGLPAAIRANPEVQAAYLGGLNADA</sequence>
<evidence type="ECO:0000259" key="6">
    <source>
        <dbReference type="PROSITE" id="PS50893"/>
    </source>
</evidence>
<evidence type="ECO:0000313" key="8">
    <source>
        <dbReference type="Proteomes" id="UP000216361"/>
    </source>
</evidence>
<accession>A0A255XIC9</accession>
<dbReference type="SMART" id="SM00382">
    <property type="entry name" value="AAA"/>
    <property type="match status" value="1"/>
</dbReference>
<evidence type="ECO:0000313" key="7">
    <source>
        <dbReference type="EMBL" id="OYQ16729.1"/>
    </source>
</evidence>